<sequence length="354" mass="40338">MKHLLYILIGIVITKGLICCTGSPGTHYPRYTTFPEEKAIRAQIIPLDTILLRYPFRVAVRDSIAVVMDLHNMDHYLHAFTYPEWKHVVSFGKRGEAPEEMLSAENIQFNSLDSLWTLDANKMEITRWKITPSTGSAERVEEIKLNKKLVRSLDFYAMESGFLIPDYLGEHRFWEVDNNGQPLQSKGKIPSETADKEISRPALAQAWRSFMDYNPENGILAMATQLGETLEIYNLKENTHKVLYGPEGEPEFKIGKNGSSIPIGIMGFSDIKVTDKHIYAVFQGVKFKEMLAAYQRGKEPEDGSRFIYVFDLQGNPVQKYTLDRAIYGIDINEKTNTIVATEVESDDPIIEFKI</sequence>
<dbReference type="RefSeq" id="WP_010801534.1">
    <property type="nucleotide sequence ID" value="NZ_CAJLDJ010000029.1"/>
</dbReference>
<dbReference type="SUPFAM" id="SSF63825">
    <property type="entry name" value="YWTD domain"/>
    <property type="match status" value="1"/>
</dbReference>
<dbReference type="EMBL" id="WKLP01000030">
    <property type="protein sequence ID" value="MRY13483.1"/>
    <property type="molecule type" value="Genomic_DNA"/>
</dbReference>
<evidence type="ECO:0000313" key="1">
    <source>
        <dbReference type="EMBL" id="MRY13483.1"/>
    </source>
</evidence>
<dbReference type="Pfam" id="PF15869">
    <property type="entry name" value="TolB_like"/>
    <property type="match status" value="1"/>
</dbReference>
<accession>A0A6G1ZHP2</accession>
<name>A0A6G1ZHP2_9BACT</name>
<gene>
    <name evidence="1" type="ORF">GKE01_18740</name>
</gene>
<dbReference type="AlphaFoldDB" id="A0A6G1ZHP2"/>
<organism evidence="1">
    <name type="scientific">Parabacteroides goldsteinii</name>
    <dbReference type="NCBI Taxonomy" id="328812"/>
    <lineage>
        <taxon>Bacteria</taxon>
        <taxon>Pseudomonadati</taxon>
        <taxon>Bacteroidota</taxon>
        <taxon>Bacteroidia</taxon>
        <taxon>Bacteroidales</taxon>
        <taxon>Tannerellaceae</taxon>
        <taxon>Parabacteroides</taxon>
    </lineage>
</organism>
<protein>
    <submittedName>
        <fullName evidence="1">Uncharacterized protein</fullName>
    </submittedName>
</protein>
<comment type="caution">
    <text evidence="1">The sequence shown here is derived from an EMBL/GenBank/DDBJ whole genome shotgun (WGS) entry which is preliminary data.</text>
</comment>
<reference evidence="1" key="1">
    <citation type="journal article" date="2019" name="Nat. Med.">
        <title>A library of human gut bacterial isolates paired with longitudinal multiomics data enables mechanistic microbiome research.</title>
        <authorList>
            <person name="Poyet M."/>
            <person name="Groussin M."/>
            <person name="Gibbons S.M."/>
            <person name="Avila-Pacheco J."/>
            <person name="Jiang X."/>
            <person name="Kearney S.M."/>
            <person name="Perrotta A.R."/>
            <person name="Berdy B."/>
            <person name="Zhao S."/>
            <person name="Lieberman T.D."/>
            <person name="Swanson P.K."/>
            <person name="Smith M."/>
            <person name="Roesemann S."/>
            <person name="Alexander J.E."/>
            <person name="Rich S.A."/>
            <person name="Livny J."/>
            <person name="Vlamakis H."/>
            <person name="Clish C."/>
            <person name="Bullock K."/>
            <person name="Deik A."/>
            <person name="Scott J."/>
            <person name="Pierce K.A."/>
            <person name="Xavier R.J."/>
            <person name="Alm E.J."/>
        </authorList>
    </citation>
    <scope>NUCLEOTIDE SEQUENCE</scope>
    <source>
        <strain evidence="1">BIOML-A4</strain>
    </source>
</reference>
<proteinExistence type="predicted"/>